<evidence type="ECO:0000256" key="3">
    <source>
        <dbReference type="ARBA" id="ARBA00022651"/>
    </source>
</evidence>
<keyword evidence="7" id="KW-0106">Calcium</keyword>
<dbReference type="InterPro" id="IPR011118">
    <property type="entry name" value="Tannase/feruloyl_esterase"/>
</dbReference>
<evidence type="ECO:0000256" key="4">
    <source>
        <dbReference type="ARBA" id="ARBA00022723"/>
    </source>
</evidence>
<reference evidence="11 12" key="1">
    <citation type="submission" date="2024-01" db="EMBL/GenBank/DDBJ databases">
        <authorList>
            <person name="Allen C."/>
            <person name="Tagirdzhanova G."/>
        </authorList>
    </citation>
    <scope>NUCLEOTIDE SEQUENCE [LARGE SCALE GENOMIC DNA]</scope>
</reference>
<dbReference type="Proteomes" id="UP001642482">
    <property type="component" value="Unassembled WGS sequence"/>
</dbReference>
<evidence type="ECO:0000256" key="5">
    <source>
        <dbReference type="ARBA" id="ARBA00022729"/>
    </source>
</evidence>
<dbReference type="EMBL" id="CAWUHD010000121">
    <property type="protein sequence ID" value="CAK7233309.1"/>
    <property type="molecule type" value="Genomic_DNA"/>
</dbReference>
<evidence type="ECO:0000313" key="12">
    <source>
        <dbReference type="Proteomes" id="UP001642482"/>
    </source>
</evidence>
<gene>
    <name evidence="11" type="ORF">SEUCBS140593_008559</name>
</gene>
<keyword evidence="12" id="KW-1185">Reference proteome</keyword>
<dbReference type="InterPro" id="IPR029058">
    <property type="entry name" value="AB_hydrolase_fold"/>
</dbReference>
<protein>
    <recommendedName>
        <fullName evidence="10">Carboxylic ester hydrolase</fullName>
        <ecNumber evidence="10">3.1.1.-</ecNumber>
    </recommendedName>
</protein>
<evidence type="ECO:0000256" key="10">
    <source>
        <dbReference type="RuleBase" id="RU361238"/>
    </source>
</evidence>
<keyword evidence="6 10" id="KW-0378">Hydrolase</keyword>
<comment type="caution">
    <text evidence="11">The sequence shown here is derived from an EMBL/GenBank/DDBJ whole genome shotgun (WGS) entry which is preliminary data.</text>
</comment>
<keyword evidence="5" id="KW-0732">Signal</keyword>
<accession>A0ABP0CQ28</accession>
<evidence type="ECO:0000256" key="8">
    <source>
        <dbReference type="ARBA" id="ARBA00023157"/>
    </source>
</evidence>
<keyword evidence="3" id="KW-0624">Polysaccharide degradation</keyword>
<dbReference type="Gene3D" id="3.40.50.1820">
    <property type="entry name" value="alpha/beta hydrolase"/>
    <property type="match status" value="1"/>
</dbReference>
<keyword evidence="3" id="KW-0858">Xylan degradation</keyword>
<keyword evidence="3" id="KW-0119">Carbohydrate metabolism</keyword>
<keyword evidence="8" id="KW-1015">Disulfide bond</keyword>
<evidence type="ECO:0000256" key="7">
    <source>
        <dbReference type="ARBA" id="ARBA00022837"/>
    </source>
</evidence>
<evidence type="ECO:0000256" key="6">
    <source>
        <dbReference type="ARBA" id="ARBA00022801"/>
    </source>
</evidence>
<dbReference type="EC" id="3.1.1.-" evidence="10"/>
<keyword evidence="2" id="KW-0719">Serine esterase</keyword>
<organism evidence="11 12">
    <name type="scientific">Sporothrix eucalyptigena</name>
    <dbReference type="NCBI Taxonomy" id="1812306"/>
    <lineage>
        <taxon>Eukaryota</taxon>
        <taxon>Fungi</taxon>
        <taxon>Dikarya</taxon>
        <taxon>Ascomycota</taxon>
        <taxon>Pezizomycotina</taxon>
        <taxon>Sordariomycetes</taxon>
        <taxon>Sordariomycetidae</taxon>
        <taxon>Ophiostomatales</taxon>
        <taxon>Ophiostomataceae</taxon>
        <taxon>Sporothrix</taxon>
    </lineage>
</organism>
<name>A0ABP0CQ28_9PEZI</name>
<comment type="similarity">
    <text evidence="1 10">Belongs to the tannase family.</text>
</comment>
<evidence type="ECO:0000256" key="9">
    <source>
        <dbReference type="ARBA" id="ARBA00034075"/>
    </source>
</evidence>
<evidence type="ECO:0000256" key="2">
    <source>
        <dbReference type="ARBA" id="ARBA00022487"/>
    </source>
</evidence>
<evidence type="ECO:0000313" key="11">
    <source>
        <dbReference type="EMBL" id="CAK7233309.1"/>
    </source>
</evidence>
<dbReference type="PANTHER" id="PTHR33938">
    <property type="entry name" value="FERULOYL ESTERASE B-RELATED"/>
    <property type="match status" value="1"/>
</dbReference>
<evidence type="ECO:0000256" key="1">
    <source>
        <dbReference type="ARBA" id="ARBA00006249"/>
    </source>
</evidence>
<sequence>MPDIATALQQMATADPRVRILHTQYFYPGDALVPSSQAASDASIRLANGVTLVKLYVRTTGSLPPSATPHLTVGTDVGIELWLPDAETWNGRLRVQIQGGFMGDAGVTAADQFAAAPCGSELPMGQLAADRGYVVASTDGGHVATTYEDTSYLLNADGTVNHEGFKNIAWRATRETARLSKATILAYYGRPQTYSYLFGCSTGGRQAYHSAQKYPADFDGYLAGCPSLTQSILFPSLIHPLIVVNNDLGGQPFKPGQLEMVSRKALTAGDTTVTGDHDGYITHWDDNTYDPTKDPTVLDTASGGTNTEPWALSIAQARAINKIWYGPTIDGNIPDPAVDNGSHYKLSPNQLWWGKIRGTRIDFAGRPRDIGGGWLANVFSDPAYASSLWNHPLGEAKNKWTKMTHKEFAEALLASRARDPDFENMDADYPDLREAQRLGKKILTYHAIGDTGVAPQSSVRYYEASSAVTGGLAATQAFHRLFLIPGMGHCTRYRGVAGYVDPPMPTLEEMFDALVAWVERGEALDHLDATSVDGKLKRRLYAYPKSPRHEGGKGAETTSKL</sequence>
<proteinExistence type="inferred from homology"/>
<dbReference type="PANTHER" id="PTHR33938:SF15">
    <property type="entry name" value="FERULOYL ESTERASE B-RELATED"/>
    <property type="match status" value="1"/>
</dbReference>
<dbReference type="SUPFAM" id="SSF53474">
    <property type="entry name" value="alpha/beta-Hydrolases"/>
    <property type="match status" value="1"/>
</dbReference>
<comment type="catalytic activity">
    <reaction evidence="9">
        <text>feruloyl-polysaccharide + H2O = ferulate + polysaccharide.</text>
        <dbReference type="EC" id="3.1.1.73"/>
    </reaction>
</comment>
<dbReference type="Pfam" id="PF07519">
    <property type="entry name" value="Tannase"/>
    <property type="match status" value="1"/>
</dbReference>
<keyword evidence="4" id="KW-0479">Metal-binding</keyword>